<evidence type="ECO:0000313" key="2">
    <source>
        <dbReference type="EMBL" id="RMC20663.1"/>
    </source>
</evidence>
<dbReference type="EMBL" id="QRBI01000093">
    <property type="protein sequence ID" value="RMC20663.1"/>
    <property type="molecule type" value="Genomic_DNA"/>
</dbReference>
<comment type="caution">
    <text evidence="2">The sequence shown here is derived from an EMBL/GenBank/DDBJ whole genome shotgun (WGS) entry which is preliminary data.</text>
</comment>
<dbReference type="InterPro" id="IPR050462">
    <property type="entry name" value="Retroviral_Gag-Pol_poly"/>
</dbReference>
<feature type="compositionally biased region" description="Basic and acidic residues" evidence="1">
    <location>
        <begin position="37"/>
        <end position="51"/>
    </location>
</feature>
<feature type="region of interest" description="Disordered" evidence="1">
    <location>
        <begin position="1"/>
        <end position="51"/>
    </location>
</feature>
<dbReference type="Proteomes" id="UP000269221">
    <property type="component" value="Unassembled WGS sequence"/>
</dbReference>
<name>A0A3M0L5T8_HIRRU</name>
<dbReference type="InterPro" id="IPR008919">
    <property type="entry name" value="Retrov_capsid_N"/>
</dbReference>
<proteinExistence type="predicted"/>
<dbReference type="SUPFAM" id="SSF47943">
    <property type="entry name" value="Retrovirus capsid protein, N-terminal core domain"/>
    <property type="match status" value="1"/>
</dbReference>
<dbReference type="PANTHER" id="PTHR33166">
    <property type="entry name" value="GAG_P30 DOMAIN-CONTAINING PROTEIN"/>
    <property type="match status" value="1"/>
</dbReference>
<organism evidence="2 3">
    <name type="scientific">Hirundo rustica rustica</name>
    <dbReference type="NCBI Taxonomy" id="333673"/>
    <lineage>
        <taxon>Eukaryota</taxon>
        <taxon>Metazoa</taxon>
        <taxon>Chordata</taxon>
        <taxon>Craniata</taxon>
        <taxon>Vertebrata</taxon>
        <taxon>Euteleostomi</taxon>
        <taxon>Archelosauria</taxon>
        <taxon>Archosauria</taxon>
        <taxon>Dinosauria</taxon>
        <taxon>Saurischia</taxon>
        <taxon>Theropoda</taxon>
        <taxon>Coelurosauria</taxon>
        <taxon>Aves</taxon>
        <taxon>Neognathae</taxon>
        <taxon>Neoaves</taxon>
        <taxon>Telluraves</taxon>
        <taxon>Australaves</taxon>
        <taxon>Passeriformes</taxon>
        <taxon>Sylvioidea</taxon>
        <taxon>Hirundinidae</taxon>
        <taxon>Hirundo</taxon>
    </lineage>
</organism>
<keyword evidence="3" id="KW-1185">Reference proteome</keyword>
<evidence type="ECO:0000313" key="3">
    <source>
        <dbReference type="Proteomes" id="UP000269221"/>
    </source>
</evidence>
<evidence type="ECO:0000256" key="1">
    <source>
        <dbReference type="SAM" id="MobiDB-lite"/>
    </source>
</evidence>
<dbReference type="OrthoDB" id="10321762at2759"/>
<reference evidence="2 3" key="1">
    <citation type="submission" date="2018-07" db="EMBL/GenBank/DDBJ databases">
        <title>A high quality draft genome assembly of the barn swallow (H. rustica rustica).</title>
        <authorList>
            <person name="Formenti G."/>
            <person name="Chiara M."/>
            <person name="Poveda L."/>
            <person name="Francoijs K.-J."/>
            <person name="Bonisoli-Alquati A."/>
            <person name="Canova L."/>
            <person name="Gianfranceschi L."/>
            <person name="Horner D.S."/>
            <person name="Saino N."/>
        </authorList>
    </citation>
    <scope>NUCLEOTIDE SEQUENCE [LARGE SCALE GENOMIC DNA]</scope>
    <source>
        <strain evidence="2">Chelidonia</strain>
        <tissue evidence="2">Blood</tissue>
    </source>
</reference>
<dbReference type="Gene3D" id="1.10.375.10">
    <property type="entry name" value="Human Immunodeficiency Virus Type 1 Capsid Protein"/>
    <property type="match status" value="1"/>
</dbReference>
<feature type="region of interest" description="Disordered" evidence="1">
    <location>
        <begin position="135"/>
        <end position="165"/>
    </location>
</feature>
<dbReference type="AlphaFoldDB" id="A0A3M0L5T8"/>
<dbReference type="GO" id="GO:0016032">
    <property type="term" value="P:viral process"/>
    <property type="evidence" value="ECO:0007669"/>
    <property type="project" value="InterPro"/>
</dbReference>
<evidence type="ECO:0008006" key="4">
    <source>
        <dbReference type="Google" id="ProtNLM"/>
    </source>
</evidence>
<gene>
    <name evidence="2" type="ORF">DUI87_01515</name>
</gene>
<feature type="region of interest" description="Disordered" evidence="1">
    <location>
        <begin position="186"/>
        <end position="210"/>
    </location>
</feature>
<protein>
    <recommendedName>
        <fullName evidence="4">Core shell protein Gag P30 domain-containing protein</fullName>
    </recommendedName>
</protein>
<sequence>MAREAEKPQLAPQPIETRKQVTAGSPPASRTRHKTKKVNDENSKNEEEKHNLFPLRKIPTAPGITGYVNVPINTGDVRAFKKEIGRLMDDPFGVADRLDEFLGSSIFTFEDLTSILRSLFNNEEREMIRQAGIRDWERRNPQGAPGEQKWPSRNPGLSVQSEEDTAIRTAEKVWTHTSRVKKIEPQDYTPEWKVSSSPGDLKIKLQRHHK</sequence>
<accession>A0A3M0L5T8</accession>